<dbReference type="InterPro" id="IPR011010">
    <property type="entry name" value="DNA_brk_join_enz"/>
</dbReference>
<protein>
    <submittedName>
        <fullName evidence="6">Phage integrase</fullName>
    </submittedName>
</protein>
<dbReference type="Pfam" id="PF00589">
    <property type="entry name" value="Phage_integrase"/>
    <property type="match status" value="1"/>
</dbReference>
<keyword evidence="4" id="KW-0233">DNA recombination</keyword>
<keyword evidence="2" id="KW-0229">DNA integration</keyword>
<reference evidence="6 7" key="1">
    <citation type="journal article" date="2011" name="J. Bacteriol.">
        <title>Genome Sequence of Lactobacillus salivarius GJ-24, a Probiotic Strain Isolated from Healthy Adult Intestine.</title>
        <authorList>
            <person name="Cho Y.J."/>
            <person name="Choi J.K."/>
            <person name="Kim J.H."/>
            <person name="Lim Y.S."/>
            <person name="Ham J.S."/>
            <person name="Kang D.K."/>
            <person name="Chun J."/>
            <person name="Paik H.D."/>
            <person name="Kim G.B."/>
        </authorList>
    </citation>
    <scope>NUCLEOTIDE SEQUENCE [LARGE SCALE GENOMIC DNA]</scope>
    <source>
        <strain evidence="6 7">GJ-24</strain>
    </source>
</reference>
<gene>
    <name evidence="6" type="ORF">LSGJ_01454</name>
</gene>
<dbReference type="PANTHER" id="PTHR30349">
    <property type="entry name" value="PHAGE INTEGRASE-RELATED"/>
    <property type="match status" value="1"/>
</dbReference>
<evidence type="ECO:0000313" key="6">
    <source>
        <dbReference type="EMBL" id="EGM50906.1"/>
    </source>
</evidence>
<evidence type="ECO:0000256" key="1">
    <source>
        <dbReference type="ARBA" id="ARBA00008857"/>
    </source>
</evidence>
<evidence type="ECO:0000259" key="5">
    <source>
        <dbReference type="PROSITE" id="PS51898"/>
    </source>
</evidence>
<dbReference type="GO" id="GO:0006310">
    <property type="term" value="P:DNA recombination"/>
    <property type="evidence" value="ECO:0007669"/>
    <property type="project" value="UniProtKB-KW"/>
</dbReference>
<sequence length="396" mass="46103">MSRVSVQKGLIIMTKIIRYTNKDNETLYKFRYYAGLDELTGKQRYIRRQGFTSEKAAKNELLKIEYLVSTNQYFKDVKSGKFSDVLDEWLELHKTRVKASTWQGIKWRVKNYVRPYFKDMYVDKITLRHCQDFTNKVFKTSPKAYVYSISIVKNTLDYALRLGMIENNPMLYVIKPKPMQQVQDSSKHGNFYNKQELKKFLAAAKDKGLKKYTLFRLLAYSGMRVGECLALTWHDLDFKNNTIAINKTLATTEKGFEIQTPKTKASIREISLDNETIQILKSWQLEQRKQLLKVGINAMDSKQLIFSNNKNDFIGNSTIRKYLKQISKKAGIHLITSHGFRHTHATLLFASGMDIKQVQARLGHSNVQTTLNIYTHAIKDKQDKIGDEFARYINLN</sequence>
<dbReference type="InterPro" id="IPR050090">
    <property type="entry name" value="Tyrosine_recombinase_XerCD"/>
</dbReference>
<dbReference type="Pfam" id="PF14657">
    <property type="entry name" value="Arm-DNA-bind_4"/>
    <property type="match status" value="1"/>
</dbReference>
<dbReference type="InterPro" id="IPR002104">
    <property type="entry name" value="Integrase_catalytic"/>
</dbReference>
<dbReference type="InterPro" id="IPR028259">
    <property type="entry name" value="AP2-like_int_N"/>
</dbReference>
<dbReference type="Proteomes" id="UP000003074">
    <property type="component" value="Unassembled WGS sequence"/>
</dbReference>
<dbReference type="EMBL" id="AFOI01000004">
    <property type="protein sequence ID" value="EGM50906.1"/>
    <property type="molecule type" value="Genomic_DNA"/>
</dbReference>
<dbReference type="InterPro" id="IPR013762">
    <property type="entry name" value="Integrase-like_cat_sf"/>
</dbReference>
<dbReference type="CDD" id="cd01189">
    <property type="entry name" value="INT_ICEBs1_C_like"/>
    <property type="match status" value="1"/>
</dbReference>
<dbReference type="GO" id="GO:0015074">
    <property type="term" value="P:DNA integration"/>
    <property type="evidence" value="ECO:0007669"/>
    <property type="project" value="UniProtKB-KW"/>
</dbReference>
<dbReference type="PANTHER" id="PTHR30349:SF64">
    <property type="entry name" value="PROPHAGE INTEGRASE INTD-RELATED"/>
    <property type="match status" value="1"/>
</dbReference>
<evidence type="ECO:0000313" key="7">
    <source>
        <dbReference type="Proteomes" id="UP000003074"/>
    </source>
</evidence>
<dbReference type="InterPro" id="IPR004107">
    <property type="entry name" value="Integrase_SAM-like_N"/>
</dbReference>
<keyword evidence="3" id="KW-0238">DNA-binding</keyword>
<organism evidence="6 7">
    <name type="scientific">Ligilactobacillus salivarius GJ-24</name>
    <dbReference type="NCBI Taxonomy" id="1041521"/>
    <lineage>
        <taxon>Bacteria</taxon>
        <taxon>Bacillati</taxon>
        <taxon>Bacillota</taxon>
        <taxon>Bacilli</taxon>
        <taxon>Lactobacillales</taxon>
        <taxon>Lactobacillaceae</taxon>
        <taxon>Ligilactobacillus</taxon>
    </lineage>
</organism>
<evidence type="ECO:0000256" key="3">
    <source>
        <dbReference type="ARBA" id="ARBA00023125"/>
    </source>
</evidence>
<comment type="caution">
    <text evidence="6">The sequence shown here is derived from an EMBL/GenBank/DDBJ whole genome shotgun (WGS) entry which is preliminary data.</text>
</comment>
<comment type="similarity">
    <text evidence="1">Belongs to the 'phage' integrase family.</text>
</comment>
<dbReference type="PATRIC" id="fig|1041521.3.peg.1462"/>
<dbReference type="Pfam" id="PF14659">
    <property type="entry name" value="Phage_int_SAM_3"/>
    <property type="match status" value="1"/>
</dbReference>
<dbReference type="AlphaFoldDB" id="F7QUS9"/>
<name>F7QUS9_9LACO</name>
<dbReference type="InterPro" id="IPR010998">
    <property type="entry name" value="Integrase_recombinase_N"/>
</dbReference>
<accession>F7QUS9</accession>
<evidence type="ECO:0000256" key="4">
    <source>
        <dbReference type="ARBA" id="ARBA00023172"/>
    </source>
</evidence>
<dbReference type="Gene3D" id="1.10.443.10">
    <property type="entry name" value="Intergrase catalytic core"/>
    <property type="match status" value="1"/>
</dbReference>
<evidence type="ECO:0000256" key="2">
    <source>
        <dbReference type="ARBA" id="ARBA00022908"/>
    </source>
</evidence>
<feature type="domain" description="Tyr recombinase" evidence="5">
    <location>
        <begin position="187"/>
        <end position="387"/>
    </location>
</feature>
<dbReference type="PROSITE" id="PS51898">
    <property type="entry name" value="TYR_RECOMBINASE"/>
    <property type="match status" value="1"/>
</dbReference>
<dbReference type="GO" id="GO:0003677">
    <property type="term" value="F:DNA binding"/>
    <property type="evidence" value="ECO:0007669"/>
    <property type="project" value="UniProtKB-KW"/>
</dbReference>
<dbReference type="Gene3D" id="1.10.150.130">
    <property type="match status" value="1"/>
</dbReference>
<dbReference type="SUPFAM" id="SSF56349">
    <property type="entry name" value="DNA breaking-rejoining enzymes"/>
    <property type="match status" value="1"/>
</dbReference>
<proteinExistence type="inferred from homology"/>